<evidence type="ECO:0000256" key="1">
    <source>
        <dbReference type="SAM" id="Phobius"/>
    </source>
</evidence>
<protein>
    <recommendedName>
        <fullName evidence="2">Phospholipid/glycerol acyltransferase domain-containing protein</fullName>
    </recommendedName>
</protein>
<dbReference type="GO" id="GO:0004366">
    <property type="term" value="F:glycerol-3-phosphate O-acyltransferase activity"/>
    <property type="evidence" value="ECO:0007669"/>
    <property type="project" value="TreeGrafter"/>
</dbReference>
<feature type="transmembrane region" description="Helical" evidence="1">
    <location>
        <begin position="477"/>
        <end position="499"/>
    </location>
</feature>
<feature type="domain" description="Phospholipid/glycerol acyltransferase" evidence="2">
    <location>
        <begin position="185"/>
        <end position="240"/>
    </location>
</feature>
<keyword evidence="1" id="KW-0812">Transmembrane</keyword>
<evidence type="ECO:0000313" key="3">
    <source>
        <dbReference type="EMBL" id="KAJ3176999.1"/>
    </source>
</evidence>
<dbReference type="CDD" id="cd07992">
    <property type="entry name" value="LPLAT_AAK14816-like"/>
    <property type="match status" value="1"/>
</dbReference>
<dbReference type="SUPFAM" id="SSF69593">
    <property type="entry name" value="Glycerol-3-phosphate (1)-acyltransferase"/>
    <property type="match status" value="2"/>
</dbReference>
<reference evidence="3" key="1">
    <citation type="submission" date="2020-05" db="EMBL/GenBank/DDBJ databases">
        <title>Phylogenomic resolution of chytrid fungi.</title>
        <authorList>
            <person name="Stajich J.E."/>
            <person name="Amses K."/>
            <person name="Simmons R."/>
            <person name="Seto K."/>
            <person name="Myers J."/>
            <person name="Bonds A."/>
            <person name="Quandt C.A."/>
            <person name="Barry K."/>
            <person name="Liu P."/>
            <person name="Grigoriev I."/>
            <person name="Longcore J.E."/>
            <person name="James T.Y."/>
        </authorList>
    </citation>
    <scope>NUCLEOTIDE SEQUENCE</scope>
    <source>
        <strain evidence="3">JEL0379</strain>
    </source>
</reference>
<dbReference type="PANTHER" id="PTHR31605">
    <property type="entry name" value="GLYCEROL-3-PHOSPHATE O-ACYLTRANSFERASE 1"/>
    <property type="match status" value="1"/>
</dbReference>
<dbReference type="InterPro" id="IPR052744">
    <property type="entry name" value="GPAT/DAPAT"/>
</dbReference>
<dbReference type="Proteomes" id="UP001212152">
    <property type="component" value="Unassembled WGS sequence"/>
</dbReference>
<organism evidence="3 4">
    <name type="scientific">Geranomyces variabilis</name>
    <dbReference type="NCBI Taxonomy" id="109894"/>
    <lineage>
        <taxon>Eukaryota</taxon>
        <taxon>Fungi</taxon>
        <taxon>Fungi incertae sedis</taxon>
        <taxon>Chytridiomycota</taxon>
        <taxon>Chytridiomycota incertae sedis</taxon>
        <taxon>Chytridiomycetes</taxon>
        <taxon>Spizellomycetales</taxon>
        <taxon>Powellomycetaceae</taxon>
        <taxon>Geranomyces</taxon>
    </lineage>
</organism>
<evidence type="ECO:0000313" key="4">
    <source>
        <dbReference type="Proteomes" id="UP001212152"/>
    </source>
</evidence>
<dbReference type="Pfam" id="PF01553">
    <property type="entry name" value="Acyltransferase"/>
    <property type="match status" value="1"/>
</dbReference>
<keyword evidence="4" id="KW-1185">Reference proteome</keyword>
<dbReference type="GO" id="GO:0016287">
    <property type="term" value="F:glycerone-phosphate O-acyltransferase activity"/>
    <property type="evidence" value="ECO:0007669"/>
    <property type="project" value="TreeGrafter"/>
</dbReference>
<feature type="transmembrane region" description="Helical" evidence="1">
    <location>
        <begin position="393"/>
        <end position="412"/>
    </location>
</feature>
<dbReference type="AlphaFoldDB" id="A0AAD5XLP2"/>
<dbReference type="GO" id="GO:0008654">
    <property type="term" value="P:phospholipid biosynthetic process"/>
    <property type="evidence" value="ECO:0007669"/>
    <property type="project" value="TreeGrafter"/>
</dbReference>
<keyword evidence="1" id="KW-1133">Transmembrane helix</keyword>
<gene>
    <name evidence="3" type="ORF">HDU87_004715</name>
</gene>
<dbReference type="InterPro" id="IPR002123">
    <property type="entry name" value="Plipid/glycerol_acylTrfase"/>
</dbReference>
<name>A0AAD5XLP2_9FUNG</name>
<keyword evidence="1" id="KW-0472">Membrane</keyword>
<dbReference type="EMBL" id="JADGJQ010000036">
    <property type="protein sequence ID" value="KAJ3176999.1"/>
    <property type="molecule type" value="Genomic_DNA"/>
</dbReference>
<sequence length="610" mass="68460">MDFLYDLLIFVFTWTLKGFFREIRARGLHKVPRAGPVIFVCAPHANQMVDPIMLTLNCGRRVGFLAAKKSMDKPHIGIPGRIFGAIPVIRPQDLVQAGKGKLDFDPAAPTILRGENTTFTKQLHSRAQINLNKTLAPLEVLKVISDTELELKRPVTEPAAVAYLQDTANATYKITPHVDQGDMFDAVTARLEAGGAVGIFPEGGSHDRPELLPLKAGVTIMALGAMAQVPHLNVQIVPVGLNYFHADKFRSRAVIEFGDPIQIPHEMVEQYIKGGADKRAACGLLLDTISTSLRAITTTAPDYDTLMVIQATRRLYKPPHKRLNLDETLQLSRRIGEGYVKYRDHPRVKELTAHVLEYNRLLTYYGVRDHQVHRTAVNRLLALPRLAFRLAELAFLSVLALPGFILSAPIWFTARRVASAKMVEAKAGSSVKIWGKDVVATWKVLVTLGLVPFVLSFYSSVAFIFAYFILGLDRHRSVIVMGFTALFLPTLAWATIHIYDHGADIFKSLRPLWLAVISGSTSQPLRDIRDDLAERIARLIDDLGPELYGPDFESSRIVKRNEVDQGLRMAQKLRRGTYDPMDFRWDEIDENEIFDEVFLFKDDFQKAKTL</sequence>
<accession>A0AAD5XLP2</accession>
<feature type="transmembrane region" description="Helical" evidence="1">
    <location>
        <begin position="444"/>
        <end position="470"/>
    </location>
</feature>
<comment type="caution">
    <text evidence="3">The sequence shown here is derived from an EMBL/GenBank/DDBJ whole genome shotgun (WGS) entry which is preliminary data.</text>
</comment>
<proteinExistence type="predicted"/>
<dbReference type="PANTHER" id="PTHR31605:SF0">
    <property type="entry name" value="GLYCEROL-3-PHOSPHATE O-ACYLTRANSFERASE 1"/>
    <property type="match status" value="1"/>
</dbReference>
<evidence type="ECO:0000259" key="2">
    <source>
        <dbReference type="Pfam" id="PF01553"/>
    </source>
</evidence>